<evidence type="ECO:0000313" key="1">
    <source>
        <dbReference type="EMBL" id="CDF79532.1"/>
    </source>
</evidence>
<gene>
    <name evidence="1" type="ORF">BN863_18200</name>
</gene>
<sequence length="168" mass="18668">MNVGKSLFVNVLKNVFVSVFVSLIITACSTDDDTSLQSYTLEDLEVMHNNSSKTWRLQAYYRNYDTNLSEQNDCLVDDIYTFKPAGEVDVISGTESCYYGGSEIAEAQYTFYEESGSVFFTMIRGKITEDITSSTSFSLKLTDLSANRMVFSASDSLDNASALVFVAD</sequence>
<evidence type="ECO:0000313" key="2">
    <source>
        <dbReference type="Proteomes" id="UP000016160"/>
    </source>
</evidence>
<proteinExistence type="predicted"/>
<dbReference type="PROSITE" id="PS51257">
    <property type="entry name" value="PROKAR_LIPOPROTEIN"/>
    <property type="match status" value="1"/>
</dbReference>
<reference evidence="1 2" key="1">
    <citation type="journal article" date="2013" name="Appl. Environ. Microbiol.">
        <title>The genome of the alga-associated marine flavobacterium Formosa agariphila KMM 3901T reveals a broad potential for degradation of algal polysaccharides.</title>
        <authorList>
            <person name="Mann A.J."/>
            <person name="Hahnke R.L."/>
            <person name="Huang S."/>
            <person name="Werner J."/>
            <person name="Xing P."/>
            <person name="Barbeyron T."/>
            <person name="Huettel B."/>
            <person name="Stueber K."/>
            <person name="Reinhardt R."/>
            <person name="Harder J."/>
            <person name="Gloeckner F.O."/>
            <person name="Amann R.I."/>
            <person name="Teeling H."/>
        </authorList>
    </citation>
    <scope>NUCLEOTIDE SEQUENCE [LARGE SCALE GENOMIC DNA]</scope>
    <source>
        <strain evidence="2">DSM 15362 / KCTC 12365 / LMG 23005 / KMM 3901</strain>
    </source>
</reference>
<dbReference type="EMBL" id="HG315671">
    <property type="protein sequence ID" value="CDF79532.1"/>
    <property type="molecule type" value="Genomic_DNA"/>
</dbReference>
<evidence type="ECO:0008006" key="3">
    <source>
        <dbReference type="Google" id="ProtNLM"/>
    </source>
</evidence>
<dbReference type="eggNOG" id="ENOG5031RU3">
    <property type="taxonomic scope" value="Bacteria"/>
</dbReference>
<organism evidence="1 2">
    <name type="scientific">Formosa agariphila (strain DSM 15362 / KCTC 12365 / LMG 23005 / KMM 3901 / M-2Alg 35-1)</name>
    <dbReference type="NCBI Taxonomy" id="1347342"/>
    <lineage>
        <taxon>Bacteria</taxon>
        <taxon>Pseudomonadati</taxon>
        <taxon>Bacteroidota</taxon>
        <taxon>Flavobacteriia</taxon>
        <taxon>Flavobacteriales</taxon>
        <taxon>Flavobacteriaceae</taxon>
        <taxon>Formosa</taxon>
    </lineage>
</organism>
<dbReference type="OrthoDB" id="1426257at2"/>
<keyword evidence="2" id="KW-1185">Reference proteome</keyword>
<dbReference type="AlphaFoldDB" id="T2KKW2"/>
<protein>
    <recommendedName>
        <fullName evidence="3">Lipocalin-like domain-containing protein</fullName>
    </recommendedName>
</protein>
<dbReference type="Proteomes" id="UP000016160">
    <property type="component" value="Chromosome"/>
</dbReference>
<name>T2KKW2_FORAG</name>
<accession>T2KKW2</accession>
<dbReference type="RefSeq" id="WP_038529765.1">
    <property type="nucleotide sequence ID" value="NZ_HG315671.1"/>
</dbReference>
<dbReference type="PATRIC" id="fig|1347342.6.peg.1824"/>
<dbReference type="HOGENOM" id="CLU_1632390_0_0_10"/>